<name>A0A922ILS6_SCHHA</name>
<dbReference type="KEGG" id="shx:MS3_00007359"/>
<dbReference type="SUPFAM" id="SSF56672">
    <property type="entry name" value="DNA/RNA polymerases"/>
    <property type="match status" value="1"/>
</dbReference>
<evidence type="ECO:0000313" key="3">
    <source>
        <dbReference type="Proteomes" id="UP000471633"/>
    </source>
</evidence>
<dbReference type="GeneID" id="58546249"/>
<organism evidence="2 3">
    <name type="scientific">Schistosoma haematobium</name>
    <name type="common">Blood fluke</name>
    <dbReference type="NCBI Taxonomy" id="6185"/>
    <lineage>
        <taxon>Eukaryota</taxon>
        <taxon>Metazoa</taxon>
        <taxon>Spiralia</taxon>
        <taxon>Lophotrochozoa</taxon>
        <taxon>Platyhelminthes</taxon>
        <taxon>Trematoda</taxon>
        <taxon>Digenea</taxon>
        <taxon>Strigeidida</taxon>
        <taxon>Schistosomatoidea</taxon>
        <taxon>Schistosomatidae</taxon>
        <taxon>Schistosoma</taxon>
    </lineage>
</organism>
<keyword evidence="3" id="KW-1185">Reference proteome</keyword>
<dbReference type="PANTHER" id="PTHR19446">
    <property type="entry name" value="REVERSE TRANSCRIPTASES"/>
    <property type="match status" value="1"/>
</dbReference>
<dbReference type="InterPro" id="IPR036691">
    <property type="entry name" value="Endo/exonu/phosph_ase_sf"/>
</dbReference>
<reference evidence="2" key="2">
    <citation type="journal article" date="2019" name="Gigascience">
        <title>High-quality Schistosoma haematobium genome achieved by single-molecule and long-range sequencing.</title>
        <authorList>
            <person name="Stroehlein A.J."/>
            <person name="Korhonen P.K."/>
            <person name="Chong T.M."/>
            <person name="Lim Y.L."/>
            <person name="Chan K.G."/>
            <person name="Webster B."/>
            <person name="Rollinson D."/>
            <person name="Brindley P.J."/>
            <person name="Gasser R.B."/>
            <person name="Young N.D."/>
        </authorList>
    </citation>
    <scope>NUCLEOTIDE SEQUENCE</scope>
</reference>
<dbReference type="CDD" id="cd01650">
    <property type="entry name" value="RT_nLTR_like"/>
    <property type="match status" value="1"/>
</dbReference>
<dbReference type="SUPFAM" id="SSF56219">
    <property type="entry name" value="DNase I-like"/>
    <property type="match status" value="1"/>
</dbReference>
<dbReference type="Pfam" id="PF00078">
    <property type="entry name" value="RVT_1"/>
    <property type="match status" value="1"/>
</dbReference>
<dbReference type="Gene3D" id="3.60.10.10">
    <property type="entry name" value="Endonuclease/exonuclease/phosphatase"/>
    <property type="match status" value="1"/>
</dbReference>
<gene>
    <name evidence="2" type="ORF">MS3_00007359</name>
</gene>
<accession>A0A922ILS6</accession>
<sequence>MYAVSKTRIQDPSVVIHLTSLRQNGEPTRHTPVSDDPVASSRGLAGIRIRLITRAEQALLEWIPVNSRLCAVRLNGSKAKRSDIVLVAGDFNAQIGSLNRTERYLVGYFSIPAQRTDNGDRLLQLCSDNRLFLANTNFKYKERHRLTWRPPTPNQRWTQIDHIAISHRWRGSVEDCRSFWSTFLDSDHVLIRARICLRLTGRKKATVKRPIRTELSNEKTKNRFQEQLRSQLGSSGNEVDPDVAWKAIQTAVETAMTSISDLNHRVTKNQWISSRSIGLMDSRKLIPSGSEHDEERQQIRSRLSKSLKNDREQWWATKAKEMEKAAAIGNTIQLYRLIKETGINKSSVSQTISEKDDTLICSQSRRLERWAEHFSWPSATLQLPTITRQCEWNIEVGPPTLAEVQKAIVNLKRRRAAGPDGLAPEVFKDGGPILAIRLTNILAKIWELDVIPSDWSQSLIVPIYKRGLKSSCDNHRGISLTNTVSKILASIIIRRLTKTRELQTRENQAGFRPGRGCIDHILTIRQVLKHKHTYRRPTVVVILELEATFDSVDREILSQCLSLKGVPQKYINLYSNTTSLVRAYGEMSSDISTSSGVRQGCSLSIFVELHQRHTDGNNAIHKLTDTDHRLNKYDLNRPYIILQ</sequence>
<reference evidence="2" key="3">
    <citation type="submission" date="2021-06" db="EMBL/GenBank/DDBJ databases">
        <title>Chromosome-level genome assembly for S. haematobium.</title>
        <authorList>
            <person name="Stroehlein A.J."/>
        </authorList>
    </citation>
    <scope>NUCLEOTIDE SEQUENCE</scope>
</reference>
<reference evidence="2" key="1">
    <citation type="journal article" date="2012" name="Nat. Genet.">
        <title>Whole-genome sequence of Schistosoma haematobium.</title>
        <authorList>
            <person name="Young N.D."/>
            <person name="Jex A.R."/>
            <person name="Li B."/>
            <person name="Liu S."/>
            <person name="Yang L."/>
            <person name="Xiong Z."/>
            <person name="Li Y."/>
            <person name="Cantacessi C."/>
            <person name="Hall R.S."/>
            <person name="Xu X."/>
            <person name="Chen F."/>
            <person name="Wu X."/>
            <person name="Zerlotini A."/>
            <person name="Oliveira G."/>
            <person name="Hofmann A."/>
            <person name="Zhang G."/>
            <person name="Fang X."/>
            <person name="Kang Y."/>
            <person name="Campbell B.E."/>
            <person name="Loukas A."/>
            <person name="Ranganathan S."/>
            <person name="Rollinson D."/>
            <person name="Rinaldi G."/>
            <person name="Brindley P.J."/>
            <person name="Yang H."/>
            <person name="Wang J."/>
            <person name="Wang J."/>
            <person name="Gasser R.B."/>
        </authorList>
    </citation>
    <scope>NUCLEOTIDE SEQUENCE</scope>
</reference>
<dbReference type="CTD" id="58546249"/>
<dbReference type="InterPro" id="IPR043502">
    <property type="entry name" value="DNA/RNA_pol_sf"/>
</dbReference>
<comment type="caution">
    <text evidence="2">The sequence shown here is derived from an EMBL/GenBank/DDBJ whole genome shotgun (WGS) entry which is preliminary data.</text>
</comment>
<protein>
    <recommendedName>
        <fullName evidence="1">Reverse transcriptase domain-containing protein</fullName>
    </recommendedName>
</protein>
<dbReference type="Proteomes" id="UP000471633">
    <property type="component" value="Unassembled WGS sequence"/>
</dbReference>
<evidence type="ECO:0000313" key="2">
    <source>
        <dbReference type="EMBL" id="KAH9582689.1"/>
    </source>
</evidence>
<evidence type="ECO:0000259" key="1">
    <source>
        <dbReference type="Pfam" id="PF00078"/>
    </source>
</evidence>
<dbReference type="AlphaFoldDB" id="A0A922ILS6"/>
<feature type="domain" description="Reverse transcriptase" evidence="1">
    <location>
        <begin position="469"/>
        <end position="604"/>
    </location>
</feature>
<dbReference type="InterPro" id="IPR000477">
    <property type="entry name" value="RT_dom"/>
</dbReference>
<proteinExistence type="predicted"/>
<dbReference type="RefSeq" id="XP_035589246.2">
    <property type="nucleotide sequence ID" value="XM_035730079.2"/>
</dbReference>
<reference evidence="2" key="4">
    <citation type="journal article" date="2022" name="PLoS Pathog.">
        <title>Chromosome-level genome of Schistosoma haematobium underpins genome-wide explorations of molecular variation.</title>
        <authorList>
            <person name="Stroehlein A.J."/>
            <person name="Korhonen P.K."/>
            <person name="Lee V.V."/>
            <person name="Ralph S.A."/>
            <person name="Mentink-Kane M."/>
            <person name="You H."/>
            <person name="McManus D.P."/>
            <person name="Tchuente L.T."/>
            <person name="Stothard J.R."/>
            <person name="Kaur P."/>
            <person name="Dudchenko O."/>
            <person name="Aiden E.L."/>
            <person name="Yang B."/>
            <person name="Yang H."/>
            <person name="Emery A.M."/>
            <person name="Webster B.L."/>
            <person name="Brindley P.J."/>
            <person name="Rollinson D."/>
            <person name="Chang B.C.H."/>
            <person name="Gasser R.B."/>
            <person name="Young N.D."/>
        </authorList>
    </citation>
    <scope>NUCLEOTIDE SEQUENCE</scope>
</reference>
<dbReference type="EMBL" id="AMPZ03000005">
    <property type="protein sequence ID" value="KAH9582689.1"/>
    <property type="molecule type" value="Genomic_DNA"/>
</dbReference>